<comment type="caution">
    <text evidence="1">The sequence shown here is derived from an EMBL/GenBank/DDBJ whole genome shotgun (WGS) entry which is preliminary data.</text>
</comment>
<evidence type="ECO:0000313" key="2">
    <source>
        <dbReference type="Proteomes" id="UP000265703"/>
    </source>
</evidence>
<organism evidence="1 2">
    <name type="scientific">Glomus cerebriforme</name>
    <dbReference type="NCBI Taxonomy" id="658196"/>
    <lineage>
        <taxon>Eukaryota</taxon>
        <taxon>Fungi</taxon>
        <taxon>Fungi incertae sedis</taxon>
        <taxon>Mucoromycota</taxon>
        <taxon>Glomeromycotina</taxon>
        <taxon>Glomeromycetes</taxon>
        <taxon>Glomerales</taxon>
        <taxon>Glomeraceae</taxon>
        <taxon>Glomus</taxon>
    </lineage>
</organism>
<sequence>MIKSIENIDESKISIIRNEIMNLFINRSTNFIVFSIPEHFDYQLHHISGAEHCFSGLKSLDSYSNINQNILIGLSRISKSIKELMFNIGFCNNPDYSGIIKLIKAQKILNEVCIIHCYLGRNESCNIIEESLIKNADNIQYLIIDREPITKFLSYLINLTNLTIGSQDWNDTNWNNLYGVSLPFLKVLTADYVPSNILASLIENTKENLTEISILYIQKYRAMNELKEH</sequence>
<keyword evidence="2" id="KW-1185">Reference proteome</keyword>
<name>A0A397RYB4_9GLOM</name>
<reference evidence="1 2" key="1">
    <citation type="submission" date="2018-06" db="EMBL/GenBank/DDBJ databases">
        <title>Comparative genomics reveals the genomic features of Rhizophagus irregularis, R. cerebriforme, R. diaphanum and Gigaspora rosea, and their symbiotic lifestyle signature.</title>
        <authorList>
            <person name="Morin E."/>
            <person name="San Clemente H."/>
            <person name="Chen E.C.H."/>
            <person name="De La Providencia I."/>
            <person name="Hainaut M."/>
            <person name="Kuo A."/>
            <person name="Kohler A."/>
            <person name="Murat C."/>
            <person name="Tang N."/>
            <person name="Roy S."/>
            <person name="Loubradou J."/>
            <person name="Henrissat B."/>
            <person name="Grigoriev I.V."/>
            <person name="Corradi N."/>
            <person name="Roux C."/>
            <person name="Martin F.M."/>
        </authorList>
    </citation>
    <scope>NUCLEOTIDE SEQUENCE [LARGE SCALE GENOMIC DNA]</scope>
    <source>
        <strain evidence="1 2">DAOM 227022</strain>
    </source>
</reference>
<accession>A0A397RYB4</accession>
<dbReference type="AlphaFoldDB" id="A0A397RYB4"/>
<proteinExistence type="predicted"/>
<gene>
    <name evidence="1" type="ORF">C1645_841190</name>
</gene>
<dbReference type="Proteomes" id="UP000265703">
    <property type="component" value="Unassembled WGS sequence"/>
</dbReference>
<dbReference type="OrthoDB" id="2338937at2759"/>
<evidence type="ECO:0000313" key="1">
    <source>
        <dbReference type="EMBL" id="RIA79240.1"/>
    </source>
</evidence>
<protein>
    <submittedName>
        <fullName evidence="1">Uncharacterized protein</fullName>
    </submittedName>
</protein>
<dbReference type="EMBL" id="QKYT01001437">
    <property type="protein sequence ID" value="RIA79240.1"/>
    <property type="molecule type" value="Genomic_DNA"/>
</dbReference>